<evidence type="ECO:0000313" key="3">
    <source>
        <dbReference type="EMBL" id="KAK2636402.1"/>
    </source>
</evidence>
<dbReference type="PANTHER" id="PTHR44259:SF108">
    <property type="entry name" value="F-BOX PROTEIN SKIP23-LIKE"/>
    <property type="match status" value="1"/>
</dbReference>
<evidence type="ECO:0000259" key="2">
    <source>
        <dbReference type="Pfam" id="PF03478"/>
    </source>
</evidence>
<dbReference type="InterPro" id="IPR005174">
    <property type="entry name" value="KIB1-4_b-propeller"/>
</dbReference>
<evidence type="ECO:0000256" key="1">
    <source>
        <dbReference type="SAM" id="MobiDB-lite"/>
    </source>
</evidence>
<dbReference type="AlphaFoldDB" id="A0AAD9TIG7"/>
<feature type="region of interest" description="Disordered" evidence="1">
    <location>
        <begin position="258"/>
        <end position="296"/>
    </location>
</feature>
<dbReference type="Gene3D" id="1.20.1280.50">
    <property type="match status" value="1"/>
</dbReference>
<name>A0AAD9TIG7_9ROSI</name>
<accession>A0AAD9TIG7</accession>
<sequence>MAHNWDELPMELLMEIAKLLTRFEDYAPFSGVCTSWQSVAACLYPIPLLMLPPRKDSHALDFYHLSDRIVNRISLSEALTGKRCYSSKGCLITIGHDLNVNLMHPFSNLQHKFPNIKTIDNWDENYGSSCYDRFINKCFLSVNPLLESDYILMVIFGGFKRLVYARPGDETWTVKGEQINYSDITYYRGQCYVVNLIGRVFACCIGGDDNLIEPEVVARLPSKFLEDCPDRLYIVESAGALLIITRFVYSVTYEDEESVYVEDEDEESVYDEEEDEESIYDEDENEDEESVYDEEEDEDEVFNFPICTSYISSKFQVFNVDLSTKTCTEIKDLGDRIIFLGHNSSFSLACPPNCKPNSLYFTDDSKDTYLRIEEGGGMDMGIYNLQDGSITPHFIDKSLDPLTPPMWIEHSFI</sequence>
<dbReference type="PANTHER" id="PTHR44259">
    <property type="entry name" value="OS07G0183000 PROTEIN-RELATED"/>
    <property type="match status" value="1"/>
</dbReference>
<protein>
    <recommendedName>
        <fullName evidence="2">KIB1-4 beta-propeller domain-containing protein</fullName>
    </recommendedName>
</protein>
<reference evidence="3" key="1">
    <citation type="journal article" date="2023" name="Plant J.">
        <title>Genome sequences and population genomics provide insights into the demographic history, inbreeding, and mutation load of two 'living fossil' tree species of Dipteronia.</title>
        <authorList>
            <person name="Feng Y."/>
            <person name="Comes H.P."/>
            <person name="Chen J."/>
            <person name="Zhu S."/>
            <person name="Lu R."/>
            <person name="Zhang X."/>
            <person name="Li P."/>
            <person name="Qiu J."/>
            <person name="Olsen K.M."/>
            <person name="Qiu Y."/>
        </authorList>
    </citation>
    <scope>NUCLEOTIDE SEQUENCE</scope>
    <source>
        <strain evidence="3">KIB01</strain>
    </source>
</reference>
<proteinExistence type="predicted"/>
<feature type="domain" description="KIB1-4 beta-propeller" evidence="2">
    <location>
        <begin position="62"/>
        <end position="384"/>
    </location>
</feature>
<dbReference type="Pfam" id="PF03478">
    <property type="entry name" value="Beta-prop_KIB1-4"/>
    <property type="match status" value="1"/>
</dbReference>
<comment type="caution">
    <text evidence="3">The sequence shown here is derived from an EMBL/GenBank/DDBJ whole genome shotgun (WGS) entry which is preliminary data.</text>
</comment>
<evidence type="ECO:0000313" key="4">
    <source>
        <dbReference type="Proteomes" id="UP001280121"/>
    </source>
</evidence>
<keyword evidence="4" id="KW-1185">Reference proteome</keyword>
<organism evidence="3 4">
    <name type="scientific">Dipteronia dyeriana</name>
    <dbReference type="NCBI Taxonomy" id="168575"/>
    <lineage>
        <taxon>Eukaryota</taxon>
        <taxon>Viridiplantae</taxon>
        <taxon>Streptophyta</taxon>
        <taxon>Embryophyta</taxon>
        <taxon>Tracheophyta</taxon>
        <taxon>Spermatophyta</taxon>
        <taxon>Magnoliopsida</taxon>
        <taxon>eudicotyledons</taxon>
        <taxon>Gunneridae</taxon>
        <taxon>Pentapetalae</taxon>
        <taxon>rosids</taxon>
        <taxon>malvids</taxon>
        <taxon>Sapindales</taxon>
        <taxon>Sapindaceae</taxon>
        <taxon>Hippocastanoideae</taxon>
        <taxon>Acereae</taxon>
        <taxon>Dipteronia</taxon>
    </lineage>
</organism>
<dbReference type="InterPro" id="IPR050942">
    <property type="entry name" value="F-box_BR-signaling"/>
</dbReference>
<gene>
    <name evidence="3" type="ORF">Ddye_031194</name>
</gene>
<dbReference type="Proteomes" id="UP001280121">
    <property type="component" value="Unassembled WGS sequence"/>
</dbReference>
<dbReference type="EMBL" id="JANJYI010000009">
    <property type="protein sequence ID" value="KAK2636402.1"/>
    <property type="molecule type" value="Genomic_DNA"/>
</dbReference>